<dbReference type="InterPro" id="IPR010634">
    <property type="entry name" value="DUF1223"/>
</dbReference>
<dbReference type="AlphaFoldDB" id="A0A8J2V293"/>
<comment type="caution">
    <text evidence="2">The sequence shown here is derived from an EMBL/GenBank/DDBJ whole genome shotgun (WGS) entry which is preliminary data.</text>
</comment>
<dbReference type="EMBL" id="BMGH01000001">
    <property type="protein sequence ID" value="GGD17090.1"/>
    <property type="molecule type" value="Genomic_DNA"/>
</dbReference>
<name>A0A8J2V293_9PROT</name>
<dbReference type="InterPro" id="IPR036249">
    <property type="entry name" value="Thioredoxin-like_sf"/>
</dbReference>
<dbReference type="Proteomes" id="UP000613582">
    <property type="component" value="Unassembled WGS sequence"/>
</dbReference>
<keyword evidence="1" id="KW-0732">Signal</keyword>
<feature type="signal peptide" evidence="1">
    <location>
        <begin position="1"/>
        <end position="27"/>
    </location>
</feature>
<evidence type="ECO:0000313" key="3">
    <source>
        <dbReference type="Proteomes" id="UP000613582"/>
    </source>
</evidence>
<proteinExistence type="predicted"/>
<dbReference type="Pfam" id="PF06764">
    <property type="entry name" value="DUF1223"/>
    <property type="match status" value="1"/>
</dbReference>
<dbReference type="RefSeq" id="WP_188157878.1">
    <property type="nucleotide sequence ID" value="NZ_BMGH01000001.1"/>
</dbReference>
<evidence type="ECO:0000256" key="1">
    <source>
        <dbReference type="SAM" id="SignalP"/>
    </source>
</evidence>
<accession>A0A8J2V293</accession>
<reference evidence="2" key="1">
    <citation type="journal article" date="2014" name="Int. J. Syst. Evol. Microbiol.">
        <title>Complete genome sequence of Corynebacterium casei LMG S-19264T (=DSM 44701T), isolated from a smear-ripened cheese.</title>
        <authorList>
            <consortium name="US DOE Joint Genome Institute (JGI-PGF)"/>
            <person name="Walter F."/>
            <person name="Albersmeier A."/>
            <person name="Kalinowski J."/>
            <person name="Ruckert C."/>
        </authorList>
    </citation>
    <scope>NUCLEOTIDE SEQUENCE</scope>
    <source>
        <strain evidence="2">CGMCC 1.12921</strain>
    </source>
</reference>
<evidence type="ECO:0000313" key="2">
    <source>
        <dbReference type="EMBL" id="GGD17090.1"/>
    </source>
</evidence>
<reference evidence="2" key="2">
    <citation type="submission" date="2020-09" db="EMBL/GenBank/DDBJ databases">
        <authorList>
            <person name="Sun Q."/>
            <person name="Zhou Y."/>
        </authorList>
    </citation>
    <scope>NUCLEOTIDE SEQUENCE</scope>
    <source>
        <strain evidence="2">CGMCC 1.12921</strain>
    </source>
</reference>
<dbReference type="PANTHER" id="PTHR36057:SF1">
    <property type="entry name" value="LIPOPROTEIN LIPID ATTACHMENT SITE-LIKE PROTEIN, PUTATIVE (DUF1223)-RELATED"/>
    <property type="match status" value="1"/>
</dbReference>
<sequence length="252" mass="26734">MLQFFASRLSVLLSAAVVFVAGPAALAQLSPGASSGAGLKIVELYTSQSCPNSPQADENLRIIASRPDVLALTLPVTYWDYFGWRDTLAHKAFDERQEHYVDTLDAHWLYTPQIVVNGIKALDGEKLSTLAATLDETLAVPALAVIPSGRDGLTITLPRTGPGHAASLVFVSWHEQPVSVDVKGGKNAGKKLSYTNVVHTLIKVDEVEPGETGTIGFTMPEGARGQPCAVFLQDAETGEMAAAARCGPGYTS</sequence>
<dbReference type="PANTHER" id="PTHR36057">
    <property type="match status" value="1"/>
</dbReference>
<feature type="chain" id="PRO_5035318835" description="DUF1223 domain-containing protein" evidence="1">
    <location>
        <begin position="28"/>
        <end position="252"/>
    </location>
</feature>
<dbReference type="SUPFAM" id="SSF52833">
    <property type="entry name" value="Thioredoxin-like"/>
    <property type="match status" value="1"/>
</dbReference>
<organism evidence="2 3">
    <name type="scientific">Aquisalinus flavus</name>
    <dbReference type="NCBI Taxonomy" id="1526572"/>
    <lineage>
        <taxon>Bacteria</taxon>
        <taxon>Pseudomonadati</taxon>
        <taxon>Pseudomonadota</taxon>
        <taxon>Alphaproteobacteria</taxon>
        <taxon>Parvularculales</taxon>
        <taxon>Parvularculaceae</taxon>
        <taxon>Aquisalinus</taxon>
    </lineage>
</organism>
<gene>
    <name evidence="2" type="ORF">GCM10011342_27340</name>
</gene>
<protein>
    <recommendedName>
        <fullName evidence="4">DUF1223 domain-containing protein</fullName>
    </recommendedName>
</protein>
<keyword evidence="3" id="KW-1185">Reference proteome</keyword>
<evidence type="ECO:0008006" key="4">
    <source>
        <dbReference type="Google" id="ProtNLM"/>
    </source>
</evidence>